<dbReference type="InterPro" id="IPR017907">
    <property type="entry name" value="Znf_RING_CS"/>
</dbReference>
<dbReference type="AlphaFoldDB" id="A0ABD0WB84"/>
<evidence type="ECO:0000313" key="10">
    <source>
        <dbReference type="Proteomes" id="UP001557470"/>
    </source>
</evidence>
<dbReference type="PROSITE" id="PS50119">
    <property type="entry name" value="ZF_BBOX"/>
    <property type="match status" value="1"/>
</dbReference>
<evidence type="ECO:0000259" key="8">
    <source>
        <dbReference type="PROSITE" id="PS50188"/>
    </source>
</evidence>
<dbReference type="InterPro" id="IPR000315">
    <property type="entry name" value="Znf_B-box"/>
</dbReference>
<evidence type="ECO:0000259" key="6">
    <source>
        <dbReference type="PROSITE" id="PS50089"/>
    </source>
</evidence>
<keyword evidence="5" id="KW-0175">Coiled coil</keyword>
<dbReference type="InterPro" id="IPR003877">
    <property type="entry name" value="SPRY_dom"/>
</dbReference>
<evidence type="ECO:0000313" key="9">
    <source>
        <dbReference type="EMBL" id="KAL0966920.1"/>
    </source>
</evidence>
<keyword evidence="3" id="KW-0862">Zinc</keyword>
<evidence type="ECO:0000256" key="4">
    <source>
        <dbReference type="PROSITE-ProRule" id="PRU00024"/>
    </source>
</evidence>
<evidence type="ECO:0008006" key="11">
    <source>
        <dbReference type="Google" id="ProtNLM"/>
    </source>
</evidence>
<feature type="domain" description="RING-type" evidence="6">
    <location>
        <begin position="13"/>
        <end position="53"/>
    </location>
</feature>
<keyword evidence="10" id="KW-1185">Reference proteome</keyword>
<dbReference type="PROSITE" id="PS50188">
    <property type="entry name" value="B302_SPRY"/>
    <property type="match status" value="1"/>
</dbReference>
<reference evidence="9 10" key="1">
    <citation type="submission" date="2024-06" db="EMBL/GenBank/DDBJ databases">
        <authorList>
            <person name="Pan Q."/>
            <person name="Wen M."/>
            <person name="Jouanno E."/>
            <person name="Zahm M."/>
            <person name="Klopp C."/>
            <person name="Cabau C."/>
            <person name="Louis A."/>
            <person name="Berthelot C."/>
            <person name="Parey E."/>
            <person name="Roest Crollius H."/>
            <person name="Montfort J."/>
            <person name="Robinson-Rechavi M."/>
            <person name="Bouchez O."/>
            <person name="Lampietro C."/>
            <person name="Lopez Roques C."/>
            <person name="Donnadieu C."/>
            <person name="Postlethwait J."/>
            <person name="Bobe J."/>
            <person name="Verreycken H."/>
            <person name="Guiguen Y."/>
        </authorList>
    </citation>
    <scope>NUCLEOTIDE SEQUENCE [LARGE SCALE GENOMIC DNA]</scope>
    <source>
        <strain evidence="9">Up_M1</strain>
        <tissue evidence="9">Testis</tissue>
    </source>
</reference>
<dbReference type="Pfam" id="PF13765">
    <property type="entry name" value="PRY"/>
    <property type="match status" value="1"/>
</dbReference>
<organism evidence="9 10">
    <name type="scientific">Umbra pygmaea</name>
    <name type="common">Eastern mudminnow</name>
    <dbReference type="NCBI Taxonomy" id="75934"/>
    <lineage>
        <taxon>Eukaryota</taxon>
        <taxon>Metazoa</taxon>
        <taxon>Chordata</taxon>
        <taxon>Craniata</taxon>
        <taxon>Vertebrata</taxon>
        <taxon>Euteleostomi</taxon>
        <taxon>Actinopterygii</taxon>
        <taxon>Neopterygii</taxon>
        <taxon>Teleostei</taxon>
        <taxon>Protacanthopterygii</taxon>
        <taxon>Esociformes</taxon>
        <taxon>Umbridae</taxon>
        <taxon>Umbra</taxon>
    </lineage>
</organism>
<evidence type="ECO:0000256" key="3">
    <source>
        <dbReference type="ARBA" id="ARBA00022833"/>
    </source>
</evidence>
<dbReference type="InterPro" id="IPR027370">
    <property type="entry name" value="Znf-RING_euk"/>
</dbReference>
<dbReference type="InterPro" id="IPR001870">
    <property type="entry name" value="B30.2/SPRY"/>
</dbReference>
<dbReference type="SUPFAM" id="SSF57845">
    <property type="entry name" value="B-box zinc-binding domain"/>
    <property type="match status" value="1"/>
</dbReference>
<dbReference type="Pfam" id="PF13445">
    <property type="entry name" value="zf-RING_UBOX"/>
    <property type="match status" value="1"/>
</dbReference>
<accession>A0ABD0WB84</accession>
<protein>
    <recommendedName>
        <fullName evidence="11">Zinc-binding protein A33-like</fullName>
    </recommendedName>
</protein>
<keyword evidence="1" id="KW-0479">Metal-binding</keyword>
<dbReference type="Gene3D" id="3.30.160.60">
    <property type="entry name" value="Classic Zinc Finger"/>
    <property type="match status" value="1"/>
</dbReference>
<dbReference type="EMBL" id="JAGEUA010000009">
    <property type="protein sequence ID" value="KAL0966920.1"/>
    <property type="molecule type" value="Genomic_DNA"/>
</dbReference>
<dbReference type="PRINTS" id="PR01407">
    <property type="entry name" value="BUTYPHLNCDUF"/>
</dbReference>
<dbReference type="InterPro" id="IPR043136">
    <property type="entry name" value="B30.2/SPRY_sf"/>
</dbReference>
<dbReference type="SMART" id="SM00336">
    <property type="entry name" value="BBOX"/>
    <property type="match status" value="1"/>
</dbReference>
<dbReference type="InterPro" id="IPR003879">
    <property type="entry name" value="Butyrophylin_SPRY"/>
</dbReference>
<dbReference type="InterPro" id="IPR013083">
    <property type="entry name" value="Znf_RING/FYVE/PHD"/>
</dbReference>
<feature type="domain" description="B box-type" evidence="7">
    <location>
        <begin position="91"/>
        <end position="132"/>
    </location>
</feature>
<dbReference type="SMART" id="SM00184">
    <property type="entry name" value="RING"/>
    <property type="match status" value="1"/>
</dbReference>
<name>A0ABD0WB84_UMBPY</name>
<dbReference type="Proteomes" id="UP001557470">
    <property type="component" value="Unassembled WGS sequence"/>
</dbReference>
<dbReference type="Gene3D" id="2.60.120.920">
    <property type="match status" value="1"/>
</dbReference>
<keyword evidence="2 4" id="KW-0863">Zinc-finger</keyword>
<dbReference type="PROSITE" id="PS50089">
    <property type="entry name" value="ZF_RING_2"/>
    <property type="match status" value="1"/>
</dbReference>
<dbReference type="CDD" id="cd12893">
    <property type="entry name" value="SPRY_PRY_TRIM35"/>
    <property type="match status" value="1"/>
</dbReference>
<proteinExistence type="predicted"/>
<dbReference type="InterPro" id="IPR050143">
    <property type="entry name" value="TRIM/RBCC"/>
</dbReference>
<dbReference type="Pfam" id="PF00622">
    <property type="entry name" value="SPRY"/>
    <property type="match status" value="1"/>
</dbReference>
<dbReference type="SUPFAM" id="SSF57850">
    <property type="entry name" value="RING/U-box"/>
    <property type="match status" value="1"/>
</dbReference>
<evidence type="ECO:0000259" key="7">
    <source>
        <dbReference type="PROSITE" id="PS50119"/>
    </source>
</evidence>
<evidence type="ECO:0000256" key="2">
    <source>
        <dbReference type="ARBA" id="ARBA00022771"/>
    </source>
</evidence>
<dbReference type="InterPro" id="IPR006574">
    <property type="entry name" value="PRY"/>
</dbReference>
<gene>
    <name evidence="9" type="ORF">UPYG_G00302280</name>
</gene>
<dbReference type="Gene3D" id="3.30.40.10">
    <property type="entry name" value="Zinc/RING finger domain, C3HC4 (zinc finger)"/>
    <property type="match status" value="1"/>
</dbReference>
<feature type="domain" description="B30.2/SPRY" evidence="8">
    <location>
        <begin position="279"/>
        <end position="469"/>
    </location>
</feature>
<dbReference type="GO" id="GO:0008270">
    <property type="term" value="F:zinc ion binding"/>
    <property type="evidence" value="ECO:0007669"/>
    <property type="project" value="UniProtKB-KW"/>
</dbReference>
<evidence type="ECO:0000256" key="1">
    <source>
        <dbReference type="ARBA" id="ARBA00022723"/>
    </source>
</evidence>
<dbReference type="Pfam" id="PF00643">
    <property type="entry name" value="zf-B_box"/>
    <property type="match status" value="1"/>
</dbReference>
<dbReference type="InterPro" id="IPR001841">
    <property type="entry name" value="Znf_RING"/>
</dbReference>
<comment type="caution">
    <text evidence="9">The sequence shown here is derived from an EMBL/GenBank/DDBJ whole genome shotgun (WGS) entry which is preliminary data.</text>
</comment>
<dbReference type="SUPFAM" id="SSF49899">
    <property type="entry name" value="Concanavalin A-like lectins/glucanases"/>
    <property type="match status" value="1"/>
</dbReference>
<dbReference type="PANTHER" id="PTHR24103">
    <property type="entry name" value="E3 UBIQUITIN-PROTEIN LIGASE TRIM"/>
    <property type="match status" value="1"/>
</dbReference>
<feature type="coiled-coil region" evidence="5">
    <location>
        <begin position="193"/>
        <end position="225"/>
    </location>
</feature>
<sequence length="475" mass="55109">MDSGSPFEEDLSCPVCCDIFKDPVIVCCGHSFCRTCLQKSWKEKKSRKCPMCRTISTKDEPPPNFNLKSLCETFLKPNTGDQTRLKRLRLNPEVLCGLHCEKLKLYCLEDKQLICVVCRDSMNHKGHDCTPVNEVAKNHKVELTMALKPLQEKLGDFNKVKQTLQQTAKHIKSQALYSERLMKEDFHKLHQFLREEEEARIAALREEEEQKSQIMKNKIDEINDKILLVTEKIRSIIEEMKADDIVFMQNYKATMERAQLTLPDPQLVTGPLVDVVKHLGNLQFRVWEKMQRIVKYFPVILDPNTANPWLNLSEDLTSVRWRETPQQLPDNSERFDYWGWVLGSEGFDSGIHRWEVEVGENTTWFIGVIPESAHRKGNVGIQRWNIYYYAGRYVASSPSESDIPIAVMRKPQRIRVQLDWDRGNLTFSDPDTNAHLHTFTHAFIERVFPYIWNGSMVHPVTTLPAQVSIKIHSVL</sequence>
<dbReference type="InterPro" id="IPR013320">
    <property type="entry name" value="ConA-like_dom_sf"/>
</dbReference>
<dbReference type="SMART" id="SM00589">
    <property type="entry name" value="PRY"/>
    <property type="match status" value="1"/>
</dbReference>
<evidence type="ECO:0000256" key="5">
    <source>
        <dbReference type="SAM" id="Coils"/>
    </source>
</evidence>
<dbReference type="PROSITE" id="PS00518">
    <property type="entry name" value="ZF_RING_1"/>
    <property type="match status" value="1"/>
</dbReference>